<dbReference type="VEuPathDB" id="VectorBase:CSON009919"/>
<keyword evidence="4 9" id="KW-0732">Signal</keyword>
<dbReference type="InterPro" id="IPR009003">
    <property type="entry name" value="Peptidase_S1_PA"/>
</dbReference>
<dbReference type="PANTHER" id="PTHR24260">
    <property type="match status" value="1"/>
</dbReference>
<dbReference type="PROSITE" id="PS50240">
    <property type="entry name" value="TRYPSIN_DOM"/>
    <property type="match status" value="1"/>
</dbReference>
<name>A0A336MYP3_CULSO</name>
<sequence>MKKSIAFLINLTIIFYKVSAKLYPAYERATSSDLSLPNEWSSVRDCPVRYYEQGHSGIVAPVAGQDAYEREFAHMAAIGWTDENGQIEWNCGGSLISENYILTAGHCLSFKGKAPDVVRMGDLNLQSDADNQFAQQISIEKVIPHPLYKARFRYNDIALLKLSESIK</sequence>
<dbReference type="PANTHER" id="PTHR24260:SF147">
    <property type="entry name" value="EG:BACR7A4.3 PROTEIN-RELATED"/>
    <property type="match status" value="1"/>
</dbReference>
<keyword evidence="3" id="KW-0399">Innate immunity</keyword>
<evidence type="ECO:0000256" key="4">
    <source>
        <dbReference type="ARBA" id="ARBA00022729"/>
    </source>
</evidence>
<dbReference type="InterPro" id="IPR051333">
    <property type="entry name" value="CLIP_Serine_Protease"/>
</dbReference>
<organism evidence="11">
    <name type="scientific">Culicoides sonorensis</name>
    <name type="common">Biting midge</name>
    <dbReference type="NCBI Taxonomy" id="179676"/>
    <lineage>
        <taxon>Eukaryota</taxon>
        <taxon>Metazoa</taxon>
        <taxon>Ecdysozoa</taxon>
        <taxon>Arthropoda</taxon>
        <taxon>Hexapoda</taxon>
        <taxon>Insecta</taxon>
        <taxon>Pterygota</taxon>
        <taxon>Neoptera</taxon>
        <taxon>Endopterygota</taxon>
        <taxon>Diptera</taxon>
        <taxon>Nematocera</taxon>
        <taxon>Chironomoidea</taxon>
        <taxon>Ceratopogonidae</taxon>
        <taxon>Ceratopogoninae</taxon>
        <taxon>Culicoides</taxon>
        <taxon>Monoculicoides</taxon>
    </lineage>
</organism>
<keyword evidence="5" id="KW-0391">Immunity</keyword>
<keyword evidence="6" id="KW-1015">Disulfide bond</keyword>
<dbReference type="EMBL" id="UFQT01003998">
    <property type="protein sequence ID" value="SSX35416.1"/>
    <property type="molecule type" value="Genomic_DNA"/>
</dbReference>
<evidence type="ECO:0000256" key="6">
    <source>
        <dbReference type="ARBA" id="ARBA00023157"/>
    </source>
</evidence>
<dbReference type="Pfam" id="PF00089">
    <property type="entry name" value="Trypsin"/>
    <property type="match status" value="1"/>
</dbReference>
<evidence type="ECO:0000259" key="10">
    <source>
        <dbReference type="PROSITE" id="PS50240"/>
    </source>
</evidence>
<evidence type="ECO:0000313" key="11">
    <source>
        <dbReference type="EMBL" id="SSX35416.1"/>
    </source>
</evidence>
<feature type="domain" description="Peptidase S1" evidence="10">
    <location>
        <begin position="61"/>
        <end position="167"/>
    </location>
</feature>
<dbReference type="AlphaFoldDB" id="A0A336MYP3"/>
<dbReference type="GO" id="GO:0006508">
    <property type="term" value="P:proteolysis"/>
    <property type="evidence" value="ECO:0007669"/>
    <property type="project" value="InterPro"/>
</dbReference>
<dbReference type="FunFam" id="2.40.10.10:FF:000028">
    <property type="entry name" value="Serine protease easter"/>
    <property type="match status" value="1"/>
</dbReference>
<feature type="chain" id="PRO_5016268208" evidence="9">
    <location>
        <begin position="21"/>
        <end position="167"/>
    </location>
</feature>
<dbReference type="PROSITE" id="PS00134">
    <property type="entry name" value="TRYPSIN_HIS"/>
    <property type="match status" value="1"/>
</dbReference>
<dbReference type="Gene3D" id="2.40.10.10">
    <property type="entry name" value="Trypsin-like serine proteases"/>
    <property type="match status" value="1"/>
</dbReference>
<gene>
    <name evidence="11" type="primary">CSON009919</name>
</gene>
<keyword evidence="7" id="KW-0325">Glycoprotein</keyword>
<proteinExistence type="inferred from homology"/>
<dbReference type="InterPro" id="IPR018114">
    <property type="entry name" value="TRYPSIN_HIS"/>
</dbReference>
<reference evidence="11" key="1">
    <citation type="submission" date="2018-07" db="EMBL/GenBank/DDBJ databases">
        <authorList>
            <person name="Quirk P.G."/>
            <person name="Krulwich T.A."/>
        </authorList>
    </citation>
    <scope>NUCLEOTIDE SEQUENCE</scope>
</reference>
<dbReference type="OMA" id="SNLADCH"/>
<evidence type="ECO:0000256" key="8">
    <source>
        <dbReference type="ARBA" id="ARBA00024195"/>
    </source>
</evidence>
<evidence type="ECO:0000256" key="5">
    <source>
        <dbReference type="ARBA" id="ARBA00022859"/>
    </source>
</evidence>
<dbReference type="InterPro" id="IPR043504">
    <property type="entry name" value="Peptidase_S1_PA_chymotrypsin"/>
</dbReference>
<dbReference type="InterPro" id="IPR001254">
    <property type="entry name" value="Trypsin_dom"/>
</dbReference>
<keyword evidence="2" id="KW-0964">Secreted</keyword>
<evidence type="ECO:0000256" key="7">
    <source>
        <dbReference type="ARBA" id="ARBA00023180"/>
    </source>
</evidence>
<evidence type="ECO:0000256" key="3">
    <source>
        <dbReference type="ARBA" id="ARBA00022588"/>
    </source>
</evidence>
<protein>
    <submittedName>
        <fullName evidence="11">CSON009919 protein</fullName>
    </submittedName>
</protein>
<dbReference type="GO" id="GO:0045087">
    <property type="term" value="P:innate immune response"/>
    <property type="evidence" value="ECO:0007669"/>
    <property type="project" value="UniProtKB-KW"/>
</dbReference>
<dbReference type="GO" id="GO:0004252">
    <property type="term" value="F:serine-type endopeptidase activity"/>
    <property type="evidence" value="ECO:0007669"/>
    <property type="project" value="InterPro"/>
</dbReference>
<feature type="signal peptide" evidence="9">
    <location>
        <begin position="1"/>
        <end position="20"/>
    </location>
</feature>
<evidence type="ECO:0000256" key="1">
    <source>
        <dbReference type="ARBA" id="ARBA00004613"/>
    </source>
</evidence>
<accession>A0A336MYP3</accession>
<dbReference type="InterPro" id="IPR001314">
    <property type="entry name" value="Peptidase_S1A"/>
</dbReference>
<comment type="subcellular location">
    <subcellularLocation>
        <location evidence="1">Secreted</location>
    </subcellularLocation>
</comment>
<evidence type="ECO:0000256" key="2">
    <source>
        <dbReference type="ARBA" id="ARBA00022525"/>
    </source>
</evidence>
<dbReference type="SUPFAM" id="SSF50494">
    <property type="entry name" value="Trypsin-like serine proteases"/>
    <property type="match status" value="1"/>
</dbReference>
<dbReference type="GO" id="GO:0005576">
    <property type="term" value="C:extracellular region"/>
    <property type="evidence" value="ECO:0007669"/>
    <property type="project" value="UniProtKB-SubCell"/>
</dbReference>
<evidence type="ECO:0000256" key="9">
    <source>
        <dbReference type="SAM" id="SignalP"/>
    </source>
</evidence>
<comment type="similarity">
    <text evidence="8">Belongs to the peptidase S1 family. CLIP subfamily.</text>
</comment>
<dbReference type="PRINTS" id="PR00722">
    <property type="entry name" value="CHYMOTRYPSIN"/>
</dbReference>